<dbReference type="Proteomes" id="UP000219327">
    <property type="component" value="Unassembled WGS sequence"/>
</dbReference>
<gene>
    <name evidence="1" type="ORF">CNE99_07185</name>
</gene>
<dbReference type="GO" id="GO:0005506">
    <property type="term" value="F:iron ion binding"/>
    <property type="evidence" value="ECO:0007669"/>
    <property type="project" value="InterPro"/>
</dbReference>
<protein>
    <recommendedName>
        <fullName evidence="3">Cytochrome c domain-containing protein</fullName>
    </recommendedName>
</protein>
<dbReference type="AlphaFoldDB" id="A0A2A5WPA8"/>
<dbReference type="SUPFAM" id="SSF47175">
    <property type="entry name" value="Cytochromes"/>
    <property type="match status" value="1"/>
</dbReference>
<proteinExistence type="predicted"/>
<dbReference type="GO" id="GO:0009055">
    <property type="term" value="F:electron transfer activity"/>
    <property type="evidence" value="ECO:0007669"/>
    <property type="project" value="InterPro"/>
</dbReference>
<evidence type="ECO:0000313" key="2">
    <source>
        <dbReference type="Proteomes" id="UP000219327"/>
    </source>
</evidence>
<dbReference type="GO" id="GO:0020037">
    <property type="term" value="F:heme binding"/>
    <property type="evidence" value="ECO:0007669"/>
    <property type="project" value="InterPro"/>
</dbReference>
<dbReference type="InterPro" id="IPR010980">
    <property type="entry name" value="Cyt_c/b562"/>
</dbReference>
<evidence type="ECO:0000313" key="1">
    <source>
        <dbReference type="EMBL" id="PDH38261.1"/>
    </source>
</evidence>
<accession>A0A2A5WPA8</accession>
<comment type="caution">
    <text evidence="1">The sequence shown here is derived from an EMBL/GenBank/DDBJ whole genome shotgun (WGS) entry which is preliminary data.</text>
</comment>
<dbReference type="EMBL" id="NTKD01000038">
    <property type="protein sequence ID" value="PDH38261.1"/>
    <property type="molecule type" value="Genomic_DNA"/>
</dbReference>
<reference evidence="1 2" key="1">
    <citation type="submission" date="2017-08" db="EMBL/GenBank/DDBJ databases">
        <title>Fine stratification of microbial communities through a metagenomic profile of the photic zone.</title>
        <authorList>
            <person name="Haro-Moreno J.M."/>
            <person name="Lopez-Perez M."/>
            <person name="De La Torre J."/>
            <person name="Picazo A."/>
            <person name="Camacho A."/>
            <person name="Rodriguez-Valera F."/>
        </authorList>
    </citation>
    <scope>NUCLEOTIDE SEQUENCE [LARGE SCALE GENOMIC DNA]</scope>
    <source>
        <strain evidence="1">MED-G24</strain>
    </source>
</reference>
<dbReference type="PROSITE" id="PS51257">
    <property type="entry name" value="PROKAR_LIPOPROTEIN"/>
    <property type="match status" value="1"/>
</dbReference>
<name>A0A2A5WPA8_9GAMM</name>
<organism evidence="1 2">
    <name type="scientific">OM182 bacterium MED-G24</name>
    <dbReference type="NCBI Taxonomy" id="1986255"/>
    <lineage>
        <taxon>Bacteria</taxon>
        <taxon>Pseudomonadati</taxon>
        <taxon>Pseudomonadota</taxon>
        <taxon>Gammaproteobacteria</taxon>
        <taxon>OMG group</taxon>
        <taxon>OM182 clade</taxon>
    </lineage>
</organism>
<evidence type="ECO:0008006" key="3">
    <source>
        <dbReference type="Google" id="ProtNLM"/>
    </source>
</evidence>
<dbReference type="GO" id="GO:0022900">
    <property type="term" value="P:electron transport chain"/>
    <property type="evidence" value="ECO:0007669"/>
    <property type="project" value="InterPro"/>
</dbReference>
<sequence length="168" mass="17969">MSRFQIPTLTVIATLSIVSCDSVDAPSPSYDTTADVAELMHHVIEPAADVVWDSAGSVVTIDGERSLAPTDEAGWESVVHSAVVLSESGNLLMLPGRVPPDAEVTDWNEIANGLSRISKKVKLAAEQQDEGALFDAGGELYNVCVSCHQAYWREGQSRFVSTKTPPSP</sequence>